<sequence>MREYLNRPVDELGKETPLADVPLMASLAGEAEILASTQAKDAINEFVYDDPGYDEKVNIWAEFQILARRELMGSEDPTLRVGDAAAVTRPSAPPPASD</sequence>
<comment type="caution">
    <text evidence="1">The sequence shown here is derived from an EMBL/GenBank/DDBJ whole genome shotgun (WGS) entry which is preliminary data.</text>
</comment>
<dbReference type="Proteomes" id="UP000271548">
    <property type="component" value="Unassembled WGS sequence"/>
</dbReference>
<dbReference type="EMBL" id="RAZS01000007">
    <property type="protein sequence ID" value="RKN17124.1"/>
    <property type="molecule type" value="Genomic_DNA"/>
</dbReference>
<evidence type="ECO:0000313" key="1">
    <source>
        <dbReference type="EMBL" id="RKN17124.1"/>
    </source>
</evidence>
<gene>
    <name evidence="1" type="ORF">D7147_20910</name>
</gene>
<proteinExistence type="predicted"/>
<reference evidence="1 2" key="1">
    <citation type="submission" date="2018-09" db="EMBL/GenBank/DDBJ databases">
        <title>Micromonospora sp. nov. MS1-9, isolated from a root of Musa sp.</title>
        <authorList>
            <person name="Kuncharoen N."/>
            <person name="Kudo T."/>
            <person name="Ohkuma M."/>
            <person name="Yuki M."/>
            <person name="Tanasupawat S."/>
        </authorList>
    </citation>
    <scope>NUCLEOTIDE SEQUENCE [LARGE SCALE GENOMIC DNA]</scope>
    <source>
        <strain evidence="1 2">NGC1-4</strain>
    </source>
</reference>
<name>A0ABX9R243_9ACTN</name>
<protein>
    <submittedName>
        <fullName evidence="1">Uncharacterized protein</fullName>
    </submittedName>
</protein>
<accession>A0ABX9R243</accession>
<organism evidence="1 2">
    <name type="scientific">Micromonospora musae</name>
    <dbReference type="NCBI Taxonomy" id="1894970"/>
    <lineage>
        <taxon>Bacteria</taxon>
        <taxon>Bacillati</taxon>
        <taxon>Actinomycetota</taxon>
        <taxon>Actinomycetes</taxon>
        <taxon>Micromonosporales</taxon>
        <taxon>Micromonosporaceae</taxon>
        <taxon>Micromonospora</taxon>
    </lineage>
</organism>
<evidence type="ECO:0000313" key="2">
    <source>
        <dbReference type="Proteomes" id="UP000271548"/>
    </source>
</evidence>
<keyword evidence="2" id="KW-1185">Reference proteome</keyword>
<dbReference type="RefSeq" id="WP_120680242.1">
    <property type="nucleotide sequence ID" value="NZ_RAZS01000007.1"/>
</dbReference>